<evidence type="ECO:0000313" key="2">
    <source>
        <dbReference type="Proteomes" id="UP000809243"/>
    </source>
</evidence>
<dbReference type="GO" id="GO:0006402">
    <property type="term" value="P:mRNA catabolic process"/>
    <property type="evidence" value="ECO:0007669"/>
    <property type="project" value="TreeGrafter"/>
</dbReference>
<gene>
    <name evidence="1" type="ORF">JW744_00915</name>
</gene>
<dbReference type="GO" id="GO:0016075">
    <property type="term" value="P:rRNA catabolic process"/>
    <property type="evidence" value="ECO:0007669"/>
    <property type="project" value="TreeGrafter"/>
</dbReference>
<dbReference type="InterPro" id="IPR003477">
    <property type="entry name" value="PemK-like"/>
</dbReference>
<dbReference type="AlphaFoldDB" id="A0A939C630"/>
<proteinExistence type="predicted"/>
<protein>
    <submittedName>
        <fullName evidence="1">Type II toxin-antitoxin system PemK/MazF family toxin</fullName>
    </submittedName>
</protein>
<name>A0A939C630_9ARCH</name>
<dbReference type="Gene3D" id="2.30.30.110">
    <property type="match status" value="1"/>
</dbReference>
<evidence type="ECO:0000313" key="1">
    <source>
        <dbReference type="EMBL" id="MBN2067008.1"/>
    </source>
</evidence>
<dbReference type="InterPro" id="IPR011067">
    <property type="entry name" value="Plasmid_toxin/cell-grow_inhib"/>
</dbReference>
<dbReference type="PANTHER" id="PTHR33988">
    <property type="entry name" value="ENDORIBONUCLEASE MAZF-RELATED"/>
    <property type="match status" value="1"/>
</dbReference>
<organism evidence="1 2">
    <name type="scientific">Candidatus Iainarchaeum sp</name>
    <dbReference type="NCBI Taxonomy" id="3101447"/>
    <lineage>
        <taxon>Archaea</taxon>
        <taxon>Candidatus Iainarchaeota</taxon>
        <taxon>Candidatus Iainarchaeia</taxon>
        <taxon>Candidatus Iainarchaeales</taxon>
        <taxon>Candidatus Iainarchaeaceae</taxon>
        <taxon>Candidatus Iainarchaeum</taxon>
    </lineage>
</organism>
<dbReference type="GO" id="GO:0004521">
    <property type="term" value="F:RNA endonuclease activity"/>
    <property type="evidence" value="ECO:0007669"/>
    <property type="project" value="TreeGrafter"/>
</dbReference>
<sequence length="118" mass="13426">MQKNSSSFEQGSIIIANILYSQQVGFKRRPVLAISNSDYNKHSEDLIVLSISSTPAKAKYDVKLTNKDLDEGELRIESKILVDFPTTIEKNLITQNIGKISKQKLKEVKQKIKELYEL</sequence>
<dbReference type="GO" id="GO:0003677">
    <property type="term" value="F:DNA binding"/>
    <property type="evidence" value="ECO:0007669"/>
    <property type="project" value="InterPro"/>
</dbReference>
<accession>A0A939C630</accession>
<comment type="caution">
    <text evidence="1">The sequence shown here is derived from an EMBL/GenBank/DDBJ whole genome shotgun (WGS) entry which is preliminary data.</text>
</comment>
<reference evidence="1" key="1">
    <citation type="submission" date="2021-01" db="EMBL/GenBank/DDBJ databases">
        <title>Active Sulfur Cycling in an Early Earth Analoge.</title>
        <authorList>
            <person name="Hahn C.R."/>
            <person name="Youssef N.H."/>
            <person name="Elshahed M."/>
        </authorList>
    </citation>
    <scope>NUCLEOTIDE SEQUENCE</scope>
    <source>
        <strain evidence="1">Zod_Metabat.1151</strain>
    </source>
</reference>
<dbReference type="SUPFAM" id="SSF50118">
    <property type="entry name" value="Cell growth inhibitor/plasmid maintenance toxic component"/>
    <property type="match status" value="1"/>
</dbReference>
<dbReference type="EMBL" id="JAFGDB010000015">
    <property type="protein sequence ID" value="MBN2067008.1"/>
    <property type="molecule type" value="Genomic_DNA"/>
</dbReference>
<dbReference type="Pfam" id="PF02452">
    <property type="entry name" value="PemK_toxin"/>
    <property type="match status" value="1"/>
</dbReference>
<dbReference type="PANTHER" id="PTHR33988:SF2">
    <property type="entry name" value="ENDORIBONUCLEASE MAZF"/>
    <property type="match status" value="1"/>
</dbReference>
<dbReference type="Proteomes" id="UP000809243">
    <property type="component" value="Unassembled WGS sequence"/>
</dbReference>